<keyword evidence="2" id="KW-1185">Reference proteome</keyword>
<name>A0ABN7UIQ6_GIGMA</name>
<dbReference type="EMBL" id="CAJVQB010002834">
    <property type="protein sequence ID" value="CAG8588714.1"/>
    <property type="molecule type" value="Genomic_DNA"/>
</dbReference>
<gene>
    <name evidence="1" type="ORF">GMARGA_LOCUS6302</name>
</gene>
<evidence type="ECO:0000313" key="2">
    <source>
        <dbReference type="Proteomes" id="UP000789901"/>
    </source>
</evidence>
<evidence type="ECO:0000313" key="1">
    <source>
        <dbReference type="EMBL" id="CAG8588714.1"/>
    </source>
</evidence>
<proteinExistence type="predicted"/>
<sequence>MSTVIWIKLTLNELKDLCLFCDLDLQGNMDELGERLNAHFNKRKGKLPVFGTSNTIISEKLLELVGNQNVVGTVSELFLKEGARATGSESEEKKSSFSSKLKISKSKFYPFRDRSSYKHYKSPSQSHVMTVGELVISLQIAPQLVQEHQHQSQGPTRMIDNTWTKIQIEKNILESQMEQSVDG</sequence>
<accession>A0ABN7UIQ6</accession>
<protein>
    <submittedName>
        <fullName evidence="1">33285_t:CDS:1</fullName>
    </submittedName>
</protein>
<dbReference type="Proteomes" id="UP000789901">
    <property type="component" value="Unassembled WGS sequence"/>
</dbReference>
<organism evidence="1 2">
    <name type="scientific">Gigaspora margarita</name>
    <dbReference type="NCBI Taxonomy" id="4874"/>
    <lineage>
        <taxon>Eukaryota</taxon>
        <taxon>Fungi</taxon>
        <taxon>Fungi incertae sedis</taxon>
        <taxon>Mucoromycota</taxon>
        <taxon>Glomeromycotina</taxon>
        <taxon>Glomeromycetes</taxon>
        <taxon>Diversisporales</taxon>
        <taxon>Gigasporaceae</taxon>
        <taxon>Gigaspora</taxon>
    </lineage>
</organism>
<reference evidence="1 2" key="1">
    <citation type="submission" date="2021-06" db="EMBL/GenBank/DDBJ databases">
        <authorList>
            <person name="Kallberg Y."/>
            <person name="Tangrot J."/>
            <person name="Rosling A."/>
        </authorList>
    </citation>
    <scope>NUCLEOTIDE SEQUENCE [LARGE SCALE GENOMIC DNA]</scope>
    <source>
        <strain evidence="1 2">120-4 pot B 10/14</strain>
    </source>
</reference>
<comment type="caution">
    <text evidence="1">The sequence shown here is derived from an EMBL/GenBank/DDBJ whole genome shotgun (WGS) entry which is preliminary data.</text>
</comment>